<dbReference type="InterPro" id="IPR023210">
    <property type="entry name" value="NADP_OxRdtase_dom"/>
</dbReference>
<dbReference type="Gene3D" id="3.20.20.100">
    <property type="entry name" value="NADP-dependent oxidoreductase domain"/>
    <property type="match status" value="1"/>
</dbReference>
<dbReference type="eggNOG" id="COG0667">
    <property type="taxonomic scope" value="Bacteria"/>
</dbReference>
<dbReference type="SUPFAM" id="SSF51430">
    <property type="entry name" value="NAD(P)-linked oxidoreductase"/>
    <property type="match status" value="1"/>
</dbReference>
<evidence type="ECO:0000313" key="3">
    <source>
        <dbReference type="Proteomes" id="UP000004931"/>
    </source>
</evidence>
<protein>
    <recommendedName>
        <fullName evidence="1">NADP-dependent oxidoreductase domain-containing protein</fullName>
    </recommendedName>
</protein>
<dbReference type="Proteomes" id="UP000004931">
    <property type="component" value="Unassembled WGS sequence"/>
</dbReference>
<name>A0YC40_9GAMM</name>
<dbReference type="InterPro" id="IPR053135">
    <property type="entry name" value="AKR2_Oxidoreductase"/>
</dbReference>
<sequence length="328" mass="36055">MERRKFKPFGELSALTLGGGGLGQVWGKTSREEALETVAMALDHGINHLDVAPMYGRGEAESVVGEALKGRSVEDLYITTKCQIGTPADHNVYEKLNASLTQSFKNLGMEKVNLLLMHSQLIEDDYEMFRFNEHREKNATTLSCYFDEVIPAFERLKKEGKIDHWGIGGIGQKEALLTALNHESPPAAVQCIVNPLNSAGAIAYVSETFDPLVILEECQNKDIPILAIRAVQAGALTAAMDRQPHASGFDAKDFDDFLKAAPFRQLAQEWGESPASLAHRYALSVPKVSSVILGVKNKTELEECLKAETMGKLSADETVALDNLFYQQ</sequence>
<dbReference type="OrthoDB" id="9772407at2"/>
<dbReference type="InterPro" id="IPR036812">
    <property type="entry name" value="NAD(P)_OxRdtase_dom_sf"/>
</dbReference>
<feature type="domain" description="NADP-dependent oxidoreductase" evidence="1">
    <location>
        <begin position="15"/>
        <end position="323"/>
    </location>
</feature>
<evidence type="ECO:0000313" key="2">
    <source>
        <dbReference type="EMBL" id="EAW31359.1"/>
    </source>
</evidence>
<gene>
    <name evidence="2" type="ORF">GP2143_07414</name>
</gene>
<organism evidence="2 3">
    <name type="scientific">marine gamma proteobacterium HTCC2143</name>
    <dbReference type="NCBI Taxonomy" id="247633"/>
    <lineage>
        <taxon>Bacteria</taxon>
        <taxon>Pseudomonadati</taxon>
        <taxon>Pseudomonadota</taxon>
        <taxon>Gammaproteobacteria</taxon>
        <taxon>Cellvibrionales</taxon>
        <taxon>Spongiibacteraceae</taxon>
        <taxon>BD1-7 clade</taxon>
    </lineage>
</organism>
<keyword evidence="3" id="KW-1185">Reference proteome</keyword>
<dbReference type="Pfam" id="PF00248">
    <property type="entry name" value="Aldo_ket_red"/>
    <property type="match status" value="1"/>
</dbReference>
<accession>A0YC40</accession>
<dbReference type="AlphaFoldDB" id="A0YC40"/>
<dbReference type="PANTHER" id="PTHR43312:SF1">
    <property type="entry name" value="NADP-DEPENDENT OXIDOREDUCTASE DOMAIN-CONTAINING PROTEIN"/>
    <property type="match status" value="1"/>
</dbReference>
<dbReference type="PANTHER" id="PTHR43312">
    <property type="entry name" value="D-THREO-ALDOSE 1-DEHYDROGENASE"/>
    <property type="match status" value="1"/>
</dbReference>
<proteinExistence type="predicted"/>
<evidence type="ECO:0000259" key="1">
    <source>
        <dbReference type="Pfam" id="PF00248"/>
    </source>
</evidence>
<comment type="caution">
    <text evidence="2">The sequence shown here is derived from an EMBL/GenBank/DDBJ whole genome shotgun (WGS) entry which is preliminary data.</text>
</comment>
<dbReference type="STRING" id="247633.GP2143_07414"/>
<dbReference type="EMBL" id="AAVT01000003">
    <property type="protein sequence ID" value="EAW31359.1"/>
    <property type="molecule type" value="Genomic_DNA"/>
</dbReference>
<reference evidence="2 3" key="1">
    <citation type="journal article" date="2010" name="J. Bacteriol.">
        <title>Genome sequence of the oligotrophic marine Gammaproteobacterium HTCC2143, isolated from the Oregon Coast.</title>
        <authorList>
            <person name="Oh H.M."/>
            <person name="Kang I."/>
            <person name="Ferriera S."/>
            <person name="Giovannoni S.J."/>
            <person name="Cho J.C."/>
        </authorList>
    </citation>
    <scope>NUCLEOTIDE SEQUENCE [LARGE SCALE GENOMIC DNA]</scope>
    <source>
        <strain evidence="2 3">HTCC2143</strain>
    </source>
</reference>